<dbReference type="GO" id="GO:0005886">
    <property type="term" value="C:plasma membrane"/>
    <property type="evidence" value="ECO:0007669"/>
    <property type="project" value="UniProtKB-SubCell"/>
</dbReference>
<evidence type="ECO:0000256" key="3">
    <source>
        <dbReference type="ARBA" id="ARBA00022692"/>
    </source>
</evidence>
<keyword evidence="7 8" id="KW-0472">Membrane</keyword>
<evidence type="ECO:0000313" key="10">
    <source>
        <dbReference type="EMBL" id="REF99828.1"/>
    </source>
</evidence>
<name>A0A3D9ZR12_9ACTN</name>
<evidence type="ECO:0000256" key="4">
    <source>
        <dbReference type="ARBA" id="ARBA00022741"/>
    </source>
</evidence>
<dbReference type="EMBL" id="QUMQ01000001">
    <property type="protein sequence ID" value="REF99828.1"/>
    <property type="molecule type" value="Genomic_DNA"/>
</dbReference>
<dbReference type="GO" id="GO:0000166">
    <property type="term" value="F:nucleotide binding"/>
    <property type="evidence" value="ECO:0007669"/>
    <property type="project" value="UniProtKB-KW"/>
</dbReference>
<evidence type="ECO:0000256" key="5">
    <source>
        <dbReference type="ARBA" id="ARBA00022989"/>
    </source>
</evidence>
<evidence type="ECO:0000313" key="11">
    <source>
        <dbReference type="Proteomes" id="UP000256913"/>
    </source>
</evidence>
<accession>A0A3D9ZR12</accession>
<evidence type="ECO:0000256" key="1">
    <source>
        <dbReference type="ARBA" id="ARBA00004236"/>
    </source>
</evidence>
<dbReference type="Pfam" id="PF18967">
    <property type="entry name" value="PycTM"/>
    <property type="match status" value="1"/>
</dbReference>
<evidence type="ECO:0000256" key="8">
    <source>
        <dbReference type="SAM" id="Phobius"/>
    </source>
</evidence>
<keyword evidence="6" id="KW-0051">Antiviral defense</keyword>
<evidence type="ECO:0000256" key="7">
    <source>
        <dbReference type="ARBA" id="ARBA00023136"/>
    </source>
</evidence>
<sequence>MGNCSGVEDAPKLSPVAAVRLAERLLSETRDEVRRADTKAAQWLAAIGAGATAVIASWPLDDLPRVFADLAAWLGVAGFGFAVAALIALAMALVPRTGGDVDPSHVAYFGHVYRAGGPDHVRRHIERTADDLMPSLLTELCWLSRLAVLKYRYTRLGIVFGTCAGALVAAAAL</sequence>
<dbReference type="Proteomes" id="UP000256913">
    <property type="component" value="Unassembled WGS sequence"/>
</dbReference>
<evidence type="ECO:0000256" key="6">
    <source>
        <dbReference type="ARBA" id="ARBA00023118"/>
    </source>
</evidence>
<keyword evidence="3 8" id="KW-0812">Transmembrane</keyword>
<comment type="subcellular location">
    <subcellularLocation>
        <location evidence="1">Cell membrane</location>
    </subcellularLocation>
</comment>
<feature type="transmembrane region" description="Helical" evidence="8">
    <location>
        <begin position="40"/>
        <end position="58"/>
    </location>
</feature>
<feature type="transmembrane region" description="Helical" evidence="8">
    <location>
        <begin position="70"/>
        <end position="94"/>
    </location>
</feature>
<dbReference type="AlphaFoldDB" id="A0A3D9ZR12"/>
<evidence type="ECO:0000259" key="9">
    <source>
        <dbReference type="Pfam" id="PF18967"/>
    </source>
</evidence>
<proteinExistence type="predicted"/>
<dbReference type="GO" id="GO:0051607">
    <property type="term" value="P:defense response to virus"/>
    <property type="evidence" value="ECO:0007669"/>
    <property type="project" value="UniProtKB-KW"/>
</dbReference>
<feature type="transmembrane region" description="Helical" evidence="8">
    <location>
        <begin position="153"/>
        <end position="172"/>
    </location>
</feature>
<keyword evidence="5 8" id="KW-1133">Transmembrane helix</keyword>
<comment type="caution">
    <text evidence="10">The sequence shown here is derived from an EMBL/GenBank/DDBJ whole genome shotgun (WGS) entry which is preliminary data.</text>
</comment>
<evidence type="ECO:0000256" key="2">
    <source>
        <dbReference type="ARBA" id="ARBA00022475"/>
    </source>
</evidence>
<feature type="domain" description="Pycsar effector protein" evidence="9">
    <location>
        <begin position="22"/>
        <end position="171"/>
    </location>
</feature>
<dbReference type="InterPro" id="IPR043760">
    <property type="entry name" value="PycTM_dom"/>
</dbReference>
<organism evidence="10 11">
    <name type="scientific">Asanoa ferruginea</name>
    <dbReference type="NCBI Taxonomy" id="53367"/>
    <lineage>
        <taxon>Bacteria</taxon>
        <taxon>Bacillati</taxon>
        <taxon>Actinomycetota</taxon>
        <taxon>Actinomycetes</taxon>
        <taxon>Micromonosporales</taxon>
        <taxon>Micromonosporaceae</taxon>
        <taxon>Asanoa</taxon>
    </lineage>
</organism>
<keyword evidence="11" id="KW-1185">Reference proteome</keyword>
<keyword evidence="2" id="KW-1003">Cell membrane</keyword>
<gene>
    <name evidence="10" type="ORF">DFJ67_5872</name>
</gene>
<reference evidence="10 11" key="1">
    <citation type="submission" date="2018-08" db="EMBL/GenBank/DDBJ databases">
        <title>Sequencing the genomes of 1000 actinobacteria strains.</title>
        <authorList>
            <person name="Klenk H.-P."/>
        </authorList>
    </citation>
    <scope>NUCLEOTIDE SEQUENCE [LARGE SCALE GENOMIC DNA]</scope>
    <source>
        <strain evidence="10 11">DSM 44099</strain>
    </source>
</reference>
<protein>
    <recommendedName>
        <fullName evidence="9">Pycsar effector protein domain-containing protein</fullName>
    </recommendedName>
</protein>
<keyword evidence="4" id="KW-0547">Nucleotide-binding</keyword>